<gene>
    <name evidence="5" type="primary">epsE_2</name>
    <name evidence="5" type="ORF">CLHOM_05490</name>
</gene>
<dbReference type="PANTHER" id="PTHR30258">
    <property type="entry name" value="TYPE II SECRETION SYSTEM PROTEIN GSPE-RELATED"/>
    <property type="match status" value="1"/>
</dbReference>
<dbReference type="GO" id="GO:0005524">
    <property type="term" value="F:ATP binding"/>
    <property type="evidence" value="ECO:0007669"/>
    <property type="project" value="UniProtKB-KW"/>
</dbReference>
<dbReference type="EMBL" id="LHUR01000011">
    <property type="protein sequence ID" value="KOA20961.1"/>
    <property type="molecule type" value="Genomic_DNA"/>
</dbReference>
<dbReference type="CDD" id="cd01129">
    <property type="entry name" value="PulE-GspE-like"/>
    <property type="match status" value="1"/>
</dbReference>
<dbReference type="GO" id="GO:0016887">
    <property type="term" value="F:ATP hydrolysis activity"/>
    <property type="evidence" value="ECO:0007669"/>
    <property type="project" value="TreeGrafter"/>
</dbReference>
<comment type="caution">
    <text evidence="5">The sequence shown here is derived from an EMBL/GenBank/DDBJ whole genome shotgun (WGS) entry which is preliminary data.</text>
</comment>
<dbReference type="InterPro" id="IPR037257">
    <property type="entry name" value="T2SS_E_N_sf"/>
</dbReference>
<dbReference type="InterPro" id="IPR001482">
    <property type="entry name" value="T2SS/T4SS_dom"/>
</dbReference>
<sequence length="554" mass="63532">MESRLINALVEEGLVDKSRAETVLFNNKNMESSLDSLLINNDFIGKEKLYEILESKFKIPRVSLDEVKIEEVVLKFLNKETVNNYCIMPFKLEGNKLYVAMNNPLNINIIDDISFMTNKEIIPFFEKKDRILFFIEYYYQKKIIEESIRDIKKKGSLVKYKEKVNSNNGQDEPVIKLTDTIINEAILRKASDVHLDPQQEGVLVRFRIDGILVNKMTIPKNIYPAVCARIKVKANLDISKKMIPQDGKLEYQYEKIYLDIRVATMPTLFGEKIVFRFLYRNDNLCDLDKIVICEEQKSKLKNILKNKSGLILVAAPTGSGKSTTLCALINEINCNDKNIVTIEDPIEYIIPGINQINVNYKAGLSFSTGLRSLLRLDPDVIMIGEIRDEETAKIAIKAGITGHLVLSTLHTNTTYEAAVRLIDMGVPDYLVADSIIAVISQRLLRKLCPKCKEAYYPSEKERHYLKIKPTDKIYRKTGCKHCDHIGYVGRVAAFELLTIDDKYKKVIKNTQSYLNKSKTEIYNSIDTLDNSIKDLIRKGITSIEEMTRVYYEEI</sequence>
<evidence type="ECO:0000256" key="2">
    <source>
        <dbReference type="ARBA" id="ARBA00022741"/>
    </source>
</evidence>
<evidence type="ECO:0000313" key="5">
    <source>
        <dbReference type="EMBL" id="KOA20961.1"/>
    </source>
</evidence>
<dbReference type="PANTHER" id="PTHR30258:SF1">
    <property type="entry name" value="PROTEIN TRANSPORT PROTEIN HOFB HOMOLOG"/>
    <property type="match status" value="1"/>
</dbReference>
<dbReference type="Gene3D" id="3.30.300.160">
    <property type="entry name" value="Type II secretion system, protein E, N-terminal domain"/>
    <property type="match status" value="1"/>
</dbReference>
<dbReference type="InterPro" id="IPR027417">
    <property type="entry name" value="P-loop_NTPase"/>
</dbReference>
<dbReference type="PROSITE" id="PS00662">
    <property type="entry name" value="T2SP_E"/>
    <property type="match status" value="1"/>
</dbReference>
<organism evidence="5 6">
    <name type="scientific">Clostridium homopropionicum DSM 5847</name>
    <dbReference type="NCBI Taxonomy" id="1121318"/>
    <lineage>
        <taxon>Bacteria</taxon>
        <taxon>Bacillati</taxon>
        <taxon>Bacillota</taxon>
        <taxon>Clostridia</taxon>
        <taxon>Eubacteriales</taxon>
        <taxon>Clostridiaceae</taxon>
        <taxon>Clostridium</taxon>
    </lineage>
</organism>
<dbReference type="SUPFAM" id="SSF160246">
    <property type="entry name" value="EspE N-terminal domain-like"/>
    <property type="match status" value="1"/>
</dbReference>
<dbReference type="AlphaFoldDB" id="A0A0L6ZDA4"/>
<dbReference type="Pfam" id="PF00437">
    <property type="entry name" value="T2SSE"/>
    <property type="match status" value="1"/>
</dbReference>
<keyword evidence="3" id="KW-0067">ATP-binding</keyword>
<dbReference type="Gene3D" id="3.40.50.300">
    <property type="entry name" value="P-loop containing nucleotide triphosphate hydrolases"/>
    <property type="match status" value="1"/>
</dbReference>
<dbReference type="Pfam" id="PF05157">
    <property type="entry name" value="MshEN"/>
    <property type="match status" value="1"/>
</dbReference>
<dbReference type="InterPro" id="IPR007831">
    <property type="entry name" value="T2SS_GspE_N"/>
</dbReference>
<evidence type="ECO:0000259" key="4">
    <source>
        <dbReference type="PROSITE" id="PS00662"/>
    </source>
</evidence>
<evidence type="ECO:0000256" key="3">
    <source>
        <dbReference type="ARBA" id="ARBA00022840"/>
    </source>
</evidence>
<keyword evidence="6" id="KW-1185">Reference proteome</keyword>
<evidence type="ECO:0000313" key="6">
    <source>
        <dbReference type="Proteomes" id="UP000037043"/>
    </source>
</evidence>
<dbReference type="Proteomes" id="UP000037043">
    <property type="component" value="Unassembled WGS sequence"/>
</dbReference>
<keyword evidence="2" id="KW-0547">Nucleotide-binding</keyword>
<name>A0A0L6ZDA4_9CLOT</name>
<dbReference type="SUPFAM" id="SSF52540">
    <property type="entry name" value="P-loop containing nucleoside triphosphate hydrolases"/>
    <property type="match status" value="1"/>
</dbReference>
<comment type="similarity">
    <text evidence="1">Belongs to the GSP E family.</text>
</comment>
<protein>
    <submittedName>
        <fullName evidence="5">Type II secretion system protein E</fullName>
    </submittedName>
</protein>
<feature type="domain" description="Bacterial type II secretion system protein E" evidence="4">
    <location>
        <begin position="374"/>
        <end position="388"/>
    </location>
</feature>
<reference evidence="6" key="1">
    <citation type="submission" date="2015-08" db="EMBL/GenBank/DDBJ databases">
        <title>Genome sequence of the strict anaerobe Clostridium homopropionicum LuHBu1 (DSM 5847T).</title>
        <authorList>
            <person name="Poehlein A."/>
            <person name="Beck M."/>
            <person name="Schiel-Bengelsdorf B."/>
            <person name="Bengelsdorf F.R."/>
            <person name="Daniel R."/>
            <person name="Duerre P."/>
        </authorList>
    </citation>
    <scope>NUCLEOTIDE SEQUENCE [LARGE SCALE GENOMIC DNA]</scope>
    <source>
        <strain evidence="6">DSM 5847</strain>
    </source>
</reference>
<evidence type="ECO:0000256" key="1">
    <source>
        <dbReference type="ARBA" id="ARBA00006611"/>
    </source>
</evidence>
<dbReference type="RefSeq" id="WP_074782782.1">
    <property type="nucleotide sequence ID" value="NZ_LHUR01000011.1"/>
</dbReference>
<proteinExistence type="inferred from homology"/>
<dbReference type="Gene3D" id="3.30.450.90">
    <property type="match status" value="1"/>
</dbReference>
<dbReference type="PATRIC" id="fig|1121318.3.peg.552"/>
<accession>A0A0L6ZDA4</accession>
<dbReference type="GO" id="GO:0005886">
    <property type="term" value="C:plasma membrane"/>
    <property type="evidence" value="ECO:0007669"/>
    <property type="project" value="TreeGrafter"/>
</dbReference>
<dbReference type="STRING" id="36844.SAMN04488501_104171"/>